<proteinExistence type="predicted"/>
<comment type="caution">
    <text evidence="1">The sequence shown here is derived from an EMBL/GenBank/DDBJ whole genome shotgun (WGS) entry which is preliminary data.</text>
</comment>
<evidence type="ECO:0000313" key="2">
    <source>
        <dbReference type="Proteomes" id="UP001620514"/>
    </source>
</evidence>
<organism evidence="1 2">
    <name type="scientific">Caballeronia udeis</name>
    <dbReference type="NCBI Taxonomy" id="1232866"/>
    <lineage>
        <taxon>Bacteria</taxon>
        <taxon>Pseudomonadati</taxon>
        <taxon>Pseudomonadota</taxon>
        <taxon>Betaproteobacteria</taxon>
        <taxon>Burkholderiales</taxon>
        <taxon>Burkholderiaceae</taxon>
        <taxon>Caballeronia</taxon>
    </lineage>
</organism>
<name>A0ABW8MZQ5_9BURK</name>
<protein>
    <submittedName>
        <fullName evidence="1">ABC-type branched-subunit amino acid transport system ATPase component</fullName>
    </submittedName>
</protein>
<accession>A0ABW8MZQ5</accession>
<evidence type="ECO:0000313" key="1">
    <source>
        <dbReference type="EMBL" id="MFK4447911.1"/>
    </source>
</evidence>
<gene>
    <name evidence="1" type="ORF">ABH943_007950</name>
</gene>
<dbReference type="EMBL" id="JBIYDN010000040">
    <property type="protein sequence ID" value="MFK4447911.1"/>
    <property type="molecule type" value="Genomic_DNA"/>
</dbReference>
<reference evidence="1 2" key="1">
    <citation type="submission" date="2024-11" db="EMBL/GenBank/DDBJ databases">
        <title>Using genomics to understand microbial adaptation to soil warming.</title>
        <authorList>
            <person name="Deangelis K.M. PhD."/>
        </authorList>
    </citation>
    <scope>NUCLEOTIDE SEQUENCE [LARGE SCALE GENOMIC DNA]</scope>
    <source>
        <strain evidence="1 2">GAS97</strain>
    </source>
</reference>
<dbReference type="Proteomes" id="UP001620514">
    <property type="component" value="Unassembled WGS sequence"/>
</dbReference>
<keyword evidence="2" id="KW-1185">Reference proteome</keyword>
<sequence length="50" mass="5335">MTAPLVEQNARLALQTANRGYVMDSGLVTMSGDAKTMLDDPKSSVPRLSP</sequence>
<dbReference type="RefSeq" id="WP_404613831.1">
    <property type="nucleotide sequence ID" value="NZ_JBIYDN010000040.1"/>
</dbReference>